<dbReference type="EMBL" id="QKRB01000054">
    <property type="protein sequence ID" value="PZD94171.1"/>
    <property type="molecule type" value="Genomic_DNA"/>
</dbReference>
<dbReference type="RefSeq" id="WP_111148533.1">
    <property type="nucleotide sequence ID" value="NZ_QKRB01000054.1"/>
</dbReference>
<sequence>MRVMGLDYGDRRIGVAVSDAFRWTAQGLGVVAKRRDSGELEEIAGLVKEHEVSEIVVGLPKNMNGTIGPRGEICIAFAQTLREKLNLPVHLWDERLTTVSAERTLLEADISRKKRKQVVDKMAAALILQNFLDSNTKR</sequence>
<proteinExistence type="inferred from homology"/>
<evidence type="ECO:0000256" key="2">
    <source>
        <dbReference type="ARBA" id="ARBA00022517"/>
    </source>
</evidence>
<dbReference type="Gene3D" id="3.30.420.140">
    <property type="entry name" value="YqgF/RNase H-like domain"/>
    <property type="match status" value="1"/>
</dbReference>
<dbReference type="InterPro" id="IPR012337">
    <property type="entry name" value="RNaseH-like_sf"/>
</dbReference>
<reference evidence="7 8" key="1">
    <citation type="submission" date="2018-06" db="EMBL/GenBank/DDBJ databases">
        <title>Paenibacillus imtechensis sp. nov.</title>
        <authorList>
            <person name="Pinnaka A.K."/>
            <person name="Singh H."/>
            <person name="Kaur M."/>
        </authorList>
    </citation>
    <scope>NUCLEOTIDE SEQUENCE [LARGE SCALE GENOMIC DNA]</scope>
    <source>
        <strain evidence="7 8">SMB1</strain>
    </source>
</reference>
<evidence type="ECO:0000256" key="4">
    <source>
        <dbReference type="ARBA" id="ARBA00022801"/>
    </source>
</evidence>
<comment type="subcellular location">
    <subcellularLocation>
        <location evidence="5">Cytoplasm</location>
    </subcellularLocation>
</comment>
<dbReference type="HAMAP" id="MF_00651">
    <property type="entry name" value="Nuclease_YqgF"/>
    <property type="match status" value="1"/>
</dbReference>
<evidence type="ECO:0000256" key="5">
    <source>
        <dbReference type="HAMAP-Rule" id="MF_00651"/>
    </source>
</evidence>
<dbReference type="OrthoDB" id="9796140at2"/>
<dbReference type="GO" id="GO:0000967">
    <property type="term" value="P:rRNA 5'-end processing"/>
    <property type="evidence" value="ECO:0007669"/>
    <property type="project" value="UniProtKB-UniRule"/>
</dbReference>
<name>A0A2W1LQQ8_9BACL</name>
<dbReference type="InterPro" id="IPR005227">
    <property type="entry name" value="YqgF"/>
</dbReference>
<accession>A0A2W1LQQ8</accession>
<evidence type="ECO:0000259" key="6">
    <source>
        <dbReference type="SMART" id="SM00732"/>
    </source>
</evidence>
<dbReference type="PANTHER" id="PTHR33317:SF4">
    <property type="entry name" value="POLYNUCLEOTIDYL TRANSFERASE, RIBONUCLEASE H-LIKE SUPERFAMILY PROTEIN"/>
    <property type="match status" value="1"/>
</dbReference>
<feature type="domain" description="YqgF/RNase H-like" evidence="6">
    <location>
        <begin position="1"/>
        <end position="101"/>
    </location>
</feature>
<keyword evidence="8" id="KW-1185">Reference proteome</keyword>
<dbReference type="AlphaFoldDB" id="A0A2W1LQQ8"/>
<evidence type="ECO:0000313" key="8">
    <source>
        <dbReference type="Proteomes" id="UP000249522"/>
    </source>
</evidence>
<comment type="caution">
    <text evidence="7">The sequence shown here is derived from an EMBL/GenBank/DDBJ whole genome shotgun (WGS) entry which is preliminary data.</text>
</comment>
<protein>
    <recommendedName>
        <fullName evidence="5">Putative pre-16S rRNA nuclease</fullName>
        <ecNumber evidence="5">3.1.-.-</ecNumber>
    </recommendedName>
</protein>
<gene>
    <name evidence="7" type="ORF">DNH61_19680</name>
</gene>
<organism evidence="7 8">
    <name type="scientific">Paenibacillus sambharensis</name>
    <dbReference type="NCBI Taxonomy" id="1803190"/>
    <lineage>
        <taxon>Bacteria</taxon>
        <taxon>Bacillati</taxon>
        <taxon>Bacillota</taxon>
        <taxon>Bacilli</taxon>
        <taxon>Bacillales</taxon>
        <taxon>Paenibacillaceae</taxon>
        <taxon>Paenibacillus</taxon>
    </lineage>
</organism>
<dbReference type="GO" id="GO:0004518">
    <property type="term" value="F:nuclease activity"/>
    <property type="evidence" value="ECO:0007669"/>
    <property type="project" value="UniProtKB-KW"/>
</dbReference>
<keyword evidence="1 5" id="KW-0963">Cytoplasm</keyword>
<dbReference type="NCBIfam" id="TIGR00250">
    <property type="entry name" value="RNAse_H_YqgF"/>
    <property type="match status" value="1"/>
</dbReference>
<dbReference type="InterPro" id="IPR006641">
    <property type="entry name" value="YqgF/RNaseH-like_dom"/>
</dbReference>
<evidence type="ECO:0000256" key="3">
    <source>
        <dbReference type="ARBA" id="ARBA00022722"/>
    </source>
</evidence>
<keyword evidence="3 5" id="KW-0540">Nuclease</keyword>
<comment type="function">
    <text evidence="5">Could be a nuclease involved in processing of the 5'-end of pre-16S rRNA.</text>
</comment>
<keyword evidence="2 5" id="KW-0690">Ribosome biogenesis</keyword>
<dbReference type="Proteomes" id="UP000249522">
    <property type="component" value="Unassembled WGS sequence"/>
</dbReference>
<dbReference type="PANTHER" id="PTHR33317">
    <property type="entry name" value="POLYNUCLEOTIDYL TRANSFERASE, RIBONUCLEASE H-LIKE SUPERFAMILY PROTEIN"/>
    <property type="match status" value="1"/>
</dbReference>
<dbReference type="GO" id="GO:0005829">
    <property type="term" value="C:cytosol"/>
    <property type="evidence" value="ECO:0007669"/>
    <property type="project" value="TreeGrafter"/>
</dbReference>
<dbReference type="Pfam" id="PF03652">
    <property type="entry name" value="RuvX"/>
    <property type="match status" value="1"/>
</dbReference>
<evidence type="ECO:0000256" key="1">
    <source>
        <dbReference type="ARBA" id="ARBA00022490"/>
    </source>
</evidence>
<dbReference type="CDD" id="cd16964">
    <property type="entry name" value="YqgF"/>
    <property type="match status" value="1"/>
</dbReference>
<dbReference type="SUPFAM" id="SSF53098">
    <property type="entry name" value="Ribonuclease H-like"/>
    <property type="match status" value="1"/>
</dbReference>
<comment type="similarity">
    <text evidence="5">Belongs to the YqgF HJR family.</text>
</comment>
<dbReference type="EC" id="3.1.-.-" evidence="5"/>
<dbReference type="InterPro" id="IPR037027">
    <property type="entry name" value="YqgF/RNaseH-like_dom_sf"/>
</dbReference>
<dbReference type="SMART" id="SM00732">
    <property type="entry name" value="YqgFc"/>
    <property type="match status" value="1"/>
</dbReference>
<dbReference type="GO" id="GO:0016788">
    <property type="term" value="F:hydrolase activity, acting on ester bonds"/>
    <property type="evidence" value="ECO:0007669"/>
    <property type="project" value="UniProtKB-UniRule"/>
</dbReference>
<keyword evidence="4 5" id="KW-0378">Hydrolase</keyword>
<evidence type="ECO:0000313" key="7">
    <source>
        <dbReference type="EMBL" id="PZD94171.1"/>
    </source>
</evidence>